<feature type="transmembrane region" description="Helical" evidence="5">
    <location>
        <begin position="284"/>
        <end position="300"/>
    </location>
</feature>
<protein>
    <recommendedName>
        <fullName evidence="6">Major facilitator superfamily (MFS) profile domain-containing protein</fullName>
    </recommendedName>
</protein>
<feature type="transmembrane region" description="Helical" evidence="5">
    <location>
        <begin position="44"/>
        <end position="66"/>
    </location>
</feature>
<dbReference type="InterPro" id="IPR050382">
    <property type="entry name" value="MFS_Na/Anion_cotransporter"/>
</dbReference>
<reference evidence="7" key="1">
    <citation type="journal article" date="2024" name="Gigascience">
        <title>Chromosome-level genome of the poultry shaft louse Menopon gallinae provides insight into the host-switching and adaptive evolution of parasitic lice.</title>
        <authorList>
            <person name="Xu Y."/>
            <person name="Ma L."/>
            <person name="Liu S."/>
            <person name="Liang Y."/>
            <person name="Liu Q."/>
            <person name="He Z."/>
            <person name="Tian L."/>
            <person name="Duan Y."/>
            <person name="Cai W."/>
            <person name="Li H."/>
            <person name="Song F."/>
        </authorList>
    </citation>
    <scope>NUCLEOTIDE SEQUENCE</scope>
    <source>
        <strain evidence="7">Cailab_2023a</strain>
    </source>
</reference>
<dbReference type="AlphaFoldDB" id="A0AAW2I7B8"/>
<feature type="transmembrane region" description="Helical" evidence="5">
    <location>
        <begin position="340"/>
        <end position="361"/>
    </location>
</feature>
<feature type="transmembrane region" description="Helical" evidence="5">
    <location>
        <begin position="73"/>
        <end position="92"/>
    </location>
</feature>
<organism evidence="7">
    <name type="scientific">Menopon gallinae</name>
    <name type="common">poultry shaft louse</name>
    <dbReference type="NCBI Taxonomy" id="328185"/>
    <lineage>
        <taxon>Eukaryota</taxon>
        <taxon>Metazoa</taxon>
        <taxon>Ecdysozoa</taxon>
        <taxon>Arthropoda</taxon>
        <taxon>Hexapoda</taxon>
        <taxon>Insecta</taxon>
        <taxon>Pterygota</taxon>
        <taxon>Neoptera</taxon>
        <taxon>Paraneoptera</taxon>
        <taxon>Psocodea</taxon>
        <taxon>Troctomorpha</taxon>
        <taxon>Phthiraptera</taxon>
        <taxon>Amblycera</taxon>
        <taxon>Menoponidae</taxon>
        <taxon>Menopon</taxon>
    </lineage>
</organism>
<dbReference type="PANTHER" id="PTHR11662:SF40">
    <property type="entry name" value="MAJOR FACILITATOR SUPERFAMILY (MFS) PROFILE DOMAIN-CONTAINING PROTEIN"/>
    <property type="match status" value="1"/>
</dbReference>
<dbReference type="FunFam" id="1.20.1250.20:FF:000452">
    <property type="entry name" value="sialin-like isoform X1"/>
    <property type="match status" value="1"/>
</dbReference>
<evidence type="ECO:0000256" key="2">
    <source>
        <dbReference type="ARBA" id="ARBA00022692"/>
    </source>
</evidence>
<dbReference type="Pfam" id="PF07690">
    <property type="entry name" value="MFS_1"/>
    <property type="match status" value="1"/>
</dbReference>
<dbReference type="InterPro" id="IPR011701">
    <property type="entry name" value="MFS"/>
</dbReference>
<feature type="transmembrane region" description="Helical" evidence="5">
    <location>
        <begin position="98"/>
        <end position="121"/>
    </location>
</feature>
<dbReference type="GO" id="GO:0015291">
    <property type="term" value="F:secondary active transmembrane transporter activity"/>
    <property type="evidence" value="ECO:0007669"/>
    <property type="project" value="UniProtKB-ARBA"/>
</dbReference>
<dbReference type="PROSITE" id="PS50850">
    <property type="entry name" value="MFS"/>
    <property type="match status" value="1"/>
</dbReference>
<proteinExistence type="predicted"/>
<keyword evidence="3 5" id="KW-1133">Transmembrane helix</keyword>
<comment type="caution">
    <text evidence="7">The sequence shown here is derived from an EMBL/GenBank/DDBJ whole genome shotgun (WGS) entry which is preliminary data.</text>
</comment>
<feature type="transmembrane region" description="Helical" evidence="5">
    <location>
        <begin position="373"/>
        <end position="391"/>
    </location>
</feature>
<feature type="domain" description="Major facilitator superfamily (MFS) profile" evidence="6">
    <location>
        <begin position="8"/>
        <end position="398"/>
    </location>
</feature>
<dbReference type="PANTHER" id="PTHR11662">
    <property type="entry name" value="SOLUTE CARRIER FAMILY 17"/>
    <property type="match status" value="1"/>
</dbReference>
<gene>
    <name evidence="7" type="ORF">PYX00_004884</name>
</gene>
<dbReference type="GO" id="GO:0016020">
    <property type="term" value="C:membrane"/>
    <property type="evidence" value="ECO:0007669"/>
    <property type="project" value="UniProtKB-SubCell"/>
</dbReference>
<name>A0AAW2I7B8_9NEOP</name>
<evidence type="ECO:0000256" key="4">
    <source>
        <dbReference type="ARBA" id="ARBA00023136"/>
    </source>
</evidence>
<accession>A0AAW2I7B8</accession>
<feature type="transmembrane region" description="Helical" evidence="5">
    <location>
        <begin position="211"/>
        <end position="232"/>
    </location>
</feature>
<evidence type="ECO:0000256" key="3">
    <source>
        <dbReference type="ARBA" id="ARBA00022989"/>
    </source>
</evidence>
<comment type="subcellular location">
    <subcellularLocation>
        <location evidence="1">Membrane</location>
        <topology evidence="1">Multi-pass membrane protein</topology>
    </subcellularLocation>
</comment>
<dbReference type="GO" id="GO:0006820">
    <property type="term" value="P:monoatomic anion transport"/>
    <property type="evidence" value="ECO:0007669"/>
    <property type="project" value="TreeGrafter"/>
</dbReference>
<feature type="transmembrane region" description="Helical" evidence="5">
    <location>
        <begin position="162"/>
        <end position="179"/>
    </location>
</feature>
<keyword evidence="2 5" id="KW-0812">Transmembrane</keyword>
<dbReference type="Gene3D" id="1.20.1250.20">
    <property type="entry name" value="MFS general substrate transporter like domains"/>
    <property type="match status" value="2"/>
</dbReference>
<dbReference type="SUPFAM" id="SSF103473">
    <property type="entry name" value="MFS general substrate transporter"/>
    <property type="match status" value="1"/>
</dbReference>
<dbReference type="InterPro" id="IPR044777">
    <property type="entry name" value="SLC17A9-like"/>
</dbReference>
<dbReference type="FunFam" id="1.20.1250.20:FF:000937">
    <property type="entry name" value="Putative inorganic phosphate cotransporter-like Protein"/>
    <property type="match status" value="1"/>
</dbReference>
<evidence type="ECO:0000259" key="6">
    <source>
        <dbReference type="PROSITE" id="PS50850"/>
    </source>
</evidence>
<evidence type="ECO:0000256" key="1">
    <source>
        <dbReference type="ARBA" id="ARBA00004141"/>
    </source>
</evidence>
<dbReference type="EMBL" id="JARGDH010000002">
    <property type="protein sequence ID" value="KAL0277673.1"/>
    <property type="molecule type" value="Genomic_DNA"/>
</dbReference>
<dbReference type="InterPro" id="IPR020846">
    <property type="entry name" value="MFS_dom"/>
</dbReference>
<dbReference type="CDD" id="cd17380">
    <property type="entry name" value="MFS_SLC17A9_like"/>
    <property type="match status" value="1"/>
</dbReference>
<evidence type="ECO:0000313" key="7">
    <source>
        <dbReference type="EMBL" id="KAL0277673.1"/>
    </source>
</evidence>
<evidence type="ECO:0000256" key="5">
    <source>
        <dbReference type="SAM" id="Phobius"/>
    </source>
</evidence>
<dbReference type="InterPro" id="IPR036259">
    <property type="entry name" value="MFS_trans_sf"/>
</dbReference>
<keyword evidence="4 5" id="KW-0472">Membrane</keyword>
<sequence>MLAKTSRIVALCSAANFINAADRVIMPIAIVPMTDEFKWSLHWQGWILSAFAFGYFTSQIIGACAASKFGGKNVLLFAVLLWSISTVVTPLLATSVPALLLCRVLLGLGEGLGLPTIFHIFANSVPTEERSRAFGYLVAAGSVGQTVASIVCPHFTWQTGFYLFGSLGIIWVLLSLVFYKDRAKQDEIPLFVPKVTNQNVRWTEFLRHWPLWSLYIAHFAMNWSNYIIMQWLPTYLSRNLGANKESISLTAMPYIVNSLVGIVAGHFADKLIHRRWTVLSVRRLMTSIGLLGPGIFLLAFCAVDNLLAAVIFVCISMGLCACNSAGHLSNHADIAPNHAGVTFAISNTLATIPGILCGPVTAELVTSSHGRWFPVFVLAAVVNFTGAVVYASQSSATQVV</sequence>
<feature type="transmembrane region" description="Helical" evidence="5">
    <location>
        <begin position="252"/>
        <end position="272"/>
    </location>
</feature>
<feature type="transmembrane region" description="Helical" evidence="5">
    <location>
        <begin position="306"/>
        <end position="328"/>
    </location>
</feature>
<feature type="transmembrane region" description="Helical" evidence="5">
    <location>
        <begin position="133"/>
        <end position="156"/>
    </location>
</feature>